<keyword evidence="7" id="KW-0175">Coiled coil</keyword>
<dbReference type="Pfam" id="PF01739">
    <property type="entry name" value="CheR"/>
    <property type="match status" value="1"/>
</dbReference>
<evidence type="ECO:0000259" key="9">
    <source>
        <dbReference type="PROSITE" id="PS50123"/>
    </source>
</evidence>
<evidence type="ECO:0000256" key="5">
    <source>
        <dbReference type="ARBA" id="ARBA00022691"/>
    </source>
</evidence>
<dbReference type="Gene3D" id="1.10.155.10">
    <property type="entry name" value="Chemotaxis receptor methyltransferase CheR, N-terminal domain"/>
    <property type="match status" value="1"/>
</dbReference>
<dbReference type="InterPro" id="IPR000673">
    <property type="entry name" value="Sig_transdc_resp-reg_Me-estase"/>
</dbReference>
<comment type="catalytic activity">
    <reaction evidence="1">
        <text>L-glutamyl-[protein] + S-adenosyl-L-methionine = [protein]-L-glutamate 5-O-methyl ester + S-adenosyl-L-homocysteine</text>
        <dbReference type="Rhea" id="RHEA:24452"/>
        <dbReference type="Rhea" id="RHEA-COMP:10208"/>
        <dbReference type="Rhea" id="RHEA-COMP:10311"/>
        <dbReference type="ChEBI" id="CHEBI:29973"/>
        <dbReference type="ChEBI" id="CHEBI:57856"/>
        <dbReference type="ChEBI" id="CHEBI:59789"/>
        <dbReference type="ChEBI" id="CHEBI:82795"/>
        <dbReference type="EC" id="2.1.1.80"/>
    </reaction>
</comment>
<dbReference type="SMART" id="SM00138">
    <property type="entry name" value="MeTrc"/>
    <property type="match status" value="1"/>
</dbReference>
<dbReference type="PRINTS" id="PR00996">
    <property type="entry name" value="CHERMTFRASE"/>
</dbReference>
<keyword evidence="4 10" id="KW-0808">Transferase</keyword>
<dbReference type="EC" id="2.1.1.80" evidence="2"/>
<dbReference type="CDD" id="cd16434">
    <property type="entry name" value="CheB-CheR_fusion"/>
    <property type="match status" value="1"/>
</dbReference>
<dbReference type="InterPro" id="IPR029063">
    <property type="entry name" value="SAM-dependent_MTases_sf"/>
</dbReference>
<dbReference type="PROSITE" id="PS50123">
    <property type="entry name" value="CHER"/>
    <property type="match status" value="1"/>
</dbReference>
<proteinExistence type="predicted"/>
<feature type="active site" evidence="6">
    <location>
        <position position="48"/>
    </location>
</feature>
<dbReference type="GO" id="GO:0008983">
    <property type="term" value="F:protein-glutamate O-methyltransferase activity"/>
    <property type="evidence" value="ECO:0007669"/>
    <property type="project" value="UniProtKB-EC"/>
</dbReference>
<dbReference type="InterPro" id="IPR022641">
    <property type="entry name" value="CheR_N"/>
</dbReference>
<dbReference type="GO" id="GO:0000156">
    <property type="term" value="F:phosphorelay response regulator activity"/>
    <property type="evidence" value="ECO:0007669"/>
    <property type="project" value="InterPro"/>
</dbReference>
<dbReference type="PROSITE" id="PS50122">
    <property type="entry name" value="CHEB"/>
    <property type="match status" value="1"/>
</dbReference>
<evidence type="ECO:0000256" key="7">
    <source>
        <dbReference type="SAM" id="Coils"/>
    </source>
</evidence>
<dbReference type="Gene3D" id="3.40.50.150">
    <property type="entry name" value="Vaccinia Virus protein VP39"/>
    <property type="match status" value="1"/>
</dbReference>
<dbReference type="InterPro" id="IPR036804">
    <property type="entry name" value="CheR_N_sf"/>
</dbReference>
<dbReference type="AlphaFoldDB" id="A0A3G9GKA9"/>
<dbReference type="Pfam" id="PF13596">
    <property type="entry name" value="PAS_10"/>
    <property type="match status" value="1"/>
</dbReference>
<evidence type="ECO:0000256" key="6">
    <source>
        <dbReference type="PROSITE-ProRule" id="PRU00050"/>
    </source>
</evidence>
<name>A0A3G9GKA9_9NEIS</name>
<evidence type="ECO:0000259" key="8">
    <source>
        <dbReference type="PROSITE" id="PS50122"/>
    </source>
</evidence>
<dbReference type="Gene3D" id="3.30.450.20">
    <property type="entry name" value="PAS domain"/>
    <property type="match status" value="1"/>
</dbReference>
<keyword evidence="5" id="KW-0949">S-adenosyl-L-methionine</keyword>
<dbReference type="Gene3D" id="3.40.50.180">
    <property type="entry name" value="Methylesterase CheB, C-terminal domain"/>
    <property type="match status" value="1"/>
</dbReference>
<feature type="coiled-coil region" evidence="7">
    <location>
        <begin position="635"/>
        <end position="715"/>
    </location>
</feature>
<dbReference type="EMBL" id="AP018823">
    <property type="protein sequence ID" value="BBF85796.1"/>
    <property type="molecule type" value="Genomic_DNA"/>
</dbReference>
<keyword evidence="6" id="KW-0145">Chemotaxis</keyword>
<organism evidence="10 11">
    <name type="scientific">Aquitalea magnusonii</name>
    <dbReference type="NCBI Taxonomy" id="332411"/>
    <lineage>
        <taxon>Bacteria</taxon>
        <taxon>Pseudomonadati</taxon>
        <taxon>Pseudomonadota</taxon>
        <taxon>Betaproteobacteria</taxon>
        <taxon>Neisseriales</taxon>
        <taxon>Chromobacteriaceae</taxon>
        <taxon>Aquitalea</taxon>
    </lineage>
</organism>
<accession>A0A3G9GKA9</accession>
<keyword evidence="6" id="KW-0378">Hydrolase</keyword>
<sequence>MQSIRPDQAPQPSAIIGIGCSAGGLEALEALVAGITPGLGVALVIVQHLAPDSASILPELLASHTRLAVHEAGHGTPILPECIYVIPPNKTLSFDHGCLYLSTPPAGLRLPIDRLFHTLAHGLGRRSMAVILSGMGKDGMLGLKEIKACGGLSYAQDPLTARADSMPRSAIDLGVVDFVASPQRLASLLLEQCSHPAAPLALPAPQAAIREIISLLQQHTGNDFSHYKPNTLNRRIERRMTLLQLDSIAAYAEHFRGNLQERDLLLKELLIGVTRFFRDTAMWDYLRDMAMPALFAQYPAGKALRAWVPACSSGEEAYSLAILFREALLLHQPAGQFSLQIYATDLDSDAIQHARRGVYAGSIAADVGAARLQQYFVAEGDHVRVSKDIRDMIVFATQNIISDPPFTRLDILSCRNLMIYLDSVLQEQLLPLFHYALCAGGILVLGSAETIGRFSTLFVPLDKKNRIFSRNDEASSSRMLELPLRTASCLLPLIEETMPDYRKSLEYQTDQLIQQNYAPAGVLINNDGDILYISGRVGRYLEPAAGKVNVNIYAMAREGLASALHTAIQQVQSGVEMVQLHDLQVDVFGTPHSFHLTVQHIRQPEALQGRLLVVFTEAPPAKTRSRRRTSASERELMLERELEQSRKLLRSMQEDMQIALEEMKSGNEELQATNEELTTSREELQSLNEELQTINAELQAKLDDLTWERNDMNNLLNSTEIATVFLDGDMRLRRFTSHATALFKFIPGDIGRPLSDIRSELDYPLLLDDAAKVLHTGVFEEKRVYSRHGRWYRVRIMPYRRLDNVIDGIVITFIDTTEIASLEARLQQQME</sequence>
<feature type="active site" evidence="6">
    <location>
        <position position="21"/>
    </location>
</feature>
<reference evidence="11" key="1">
    <citation type="journal article" date="2017" name="Biotechnol. Biofuels">
        <title>Evaluation of environmental bacterial communities as a factor affecting the growth of duckweed Lemna minor.</title>
        <authorList>
            <person name="Ishizawa H."/>
            <person name="Kuroda M."/>
            <person name="Morikawa M."/>
            <person name="Ike M."/>
        </authorList>
    </citation>
    <scope>NUCLEOTIDE SEQUENCE [LARGE SCALE GENOMIC DNA]</scope>
    <source>
        <strain evidence="11">H3</strain>
    </source>
</reference>
<evidence type="ECO:0000256" key="4">
    <source>
        <dbReference type="ARBA" id="ARBA00022679"/>
    </source>
</evidence>
<dbReference type="Pfam" id="PF03705">
    <property type="entry name" value="CheR_N"/>
    <property type="match status" value="1"/>
</dbReference>
<dbReference type="InterPro" id="IPR035909">
    <property type="entry name" value="CheB_C"/>
</dbReference>
<dbReference type="KEGG" id="amah:DLM_2181"/>
<evidence type="ECO:0000256" key="2">
    <source>
        <dbReference type="ARBA" id="ARBA00012534"/>
    </source>
</evidence>
<protein>
    <recommendedName>
        <fullName evidence="2">protein-glutamate O-methyltransferase</fullName>
        <ecNumber evidence="2">2.1.1.80</ecNumber>
    </recommendedName>
</protein>
<reference evidence="10 11" key="2">
    <citation type="journal article" date="2017" name="Genome Announc.">
        <title>Draft genome sequence of Aquitalea magnusonii strain H3, a plant growth-promoting bacterium of duckweed Lemna minor.</title>
        <authorList>
            <person name="Ishizawa H."/>
            <person name="Kuroda M."/>
            <person name="Ike M."/>
        </authorList>
    </citation>
    <scope>NUCLEOTIDE SEQUENCE [LARGE SCALE GENOMIC DNA]</scope>
    <source>
        <strain evidence="10 11">H3</strain>
    </source>
</reference>
<dbReference type="GO" id="GO:0032259">
    <property type="term" value="P:methylation"/>
    <property type="evidence" value="ECO:0007669"/>
    <property type="project" value="UniProtKB-KW"/>
</dbReference>
<reference evidence="11" key="3">
    <citation type="journal article" date="2017" name="Plant Physiol. Biochem.">
        <title>Differential oxidative and antioxidative response of duckweed Lemna minor toward plant growth promoting/inhibiting bacteria.</title>
        <authorList>
            <person name="Ishizawa H."/>
            <person name="Kuroda M."/>
            <person name="Morikawa M."/>
            <person name="Ike M."/>
        </authorList>
    </citation>
    <scope>NUCLEOTIDE SEQUENCE [LARGE SCALE GENOMIC DNA]</scope>
    <source>
        <strain evidence="11">H3</strain>
    </source>
</reference>
<dbReference type="GO" id="GO:0008984">
    <property type="term" value="F:protein-glutamate methylesterase activity"/>
    <property type="evidence" value="ECO:0007669"/>
    <property type="project" value="InterPro"/>
</dbReference>
<feature type="domain" description="CheB-type methylesterase" evidence="8">
    <location>
        <begin position="10"/>
        <end position="191"/>
    </location>
</feature>
<dbReference type="InterPro" id="IPR000780">
    <property type="entry name" value="CheR_MeTrfase"/>
</dbReference>
<dbReference type="PANTHER" id="PTHR24422:SF27">
    <property type="entry name" value="PROTEIN-GLUTAMATE O-METHYLTRANSFERASE"/>
    <property type="match status" value="1"/>
</dbReference>
<evidence type="ECO:0000256" key="3">
    <source>
        <dbReference type="ARBA" id="ARBA00022603"/>
    </source>
</evidence>
<evidence type="ECO:0000256" key="1">
    <source>
        <dbReference type="ARBA" id="ARBA00001541"/>
    </source>
</evidence>
<feature type="domain" description="CheR-type methyltransferase" evidence="9">
    <location>
        <begin position="197"/>
        <end position="481"/>
    </location>
</feature>
<evidence type="ECO:0000313" key="10">
    <source>
        <dbReference type="EMBL" id="BBF85796.1"/>
    </source>
</evidence>
<keyword evidence="11" id="KW-1185">Reference proteome</keyword>
<dbReference type="SUPFAM" id="SSF47757">
    <property type="entry name" value="Chemotaxis receptor methyltransferase CheR, N-terminal domain"/>
    <property type="match status" value="1"/>
</dbReference>
<dbReference type="PANTHER" id="PTHR24422">
    <property type="entry name" value="CHEMOTAXIS PROTEIN METHYLTRANSFERASE"/>
    <property type="match status" value="1"/>
</dbReference>
<dbReference type="InterPro" id="IPR022642">
    <property type="entry name" value="CheR_C"/>
</dbReference>
<dbReference type="InterPro" id="IPR050903">
    <property type="entry name" value="Bact_Chemotaxis_MeTrfase"/>
</dbReference>
<feature type="active site" evidence="6">
    <location>
        <position position="138"/>
    </location>
</feature>
<dbReference type="Pfam" id="PF01339">
    <property type="entry name" value="CheB_methylest"/>
    <property type="match status" value="1"/>
</dbReference>
<evidence type="ECO:0000313" key="11">
    <source>
        <dbReference type="Proteomes" id="UP000198290"/>
    </source>
</evidence>
<dbReference type="PROSITE" id="PS51257">
    <property type="entry name" value="PROKAR_LIPOPROTEIN"/>
    <property type="match status" value="1"/>
</dbReference>
<dbReference type="SUPFAM" id="SSF55785">
    <property type="entry name" value="PYP-like sensor domain (PAS domain)"/>
    <property type="match status" value="1"/>
</dbReference>
<dbReference type="GO" id="GO:0006935">
    <property type="term" value="P:chemotaxis"/>
    <property type="evidence" value="ECO:0007669"/>
    <property type="project" value="UniProtKB-UniRule"/>
</dbReference>
<keyword evidence="3 10" id="KW-0489">Methyltransferase</keyword>
<dbReference type="InterPro" id="IPR035965">
    <property type="entry name" value="PAS-like_dom_sf"/>
</dbReference>
<dbReference type="Proteomes" id="UP000198290">
    <property type="component" value="Chromosome"/>
</dbReference>
<dbReference type="SUPFAM" id="SSF53335">
    <property type="entry name" value="S-adenosyl-L-methionine-dependent methyltransferases"/>
    <property type="match status" value="1"/>
</dbReference>
<gene>
    <name evidence="10" type="ORF">DLM_2181</name>
</gene>
<dbReference type="SUPFAM" id="SSF52738">
    <property type="entry name" value="Methylesterase CheB, C-terminal domain"/>
    <property type="match status" value="1"/>
</dbReference>
<dbReference type="GO" id="GO:0005737">
    <property type="term" value="C:cytoplasm"/>
    <property type="evidence" value="ECO:0007669"/>
    <property type="project" value="InterPro"/>
</dbReference>